<feature type="compositionally biased region" description="Polar residues" evidence="1">
    <location>
        <begin position="1"/>
        <end position="10"/>
    </location>
</feature>
<dbReference type="Gene3D" id="3.30.559.10">
    <property type="entry name" value="Chloramphenicol acetyltransferase-like domain"/>
    <property type="match status" value="2"/>
</dbReference>
<dbReference type="InterPro" id="IPR012901">
    <property type="entry name" value="CARME"/>
</dbReference>
<dbReference type="GO" id="GO:0008757">
    <property type="term" value="F:S-adenosylmethionine-dependent methyltransferase activity"/>
    <property type="evidence" value="ECO:0007669"/>
    <property type="project" value="InterPro"/>
</dbReference>
<dbReference type="InterPro" id="IPR029063">
    <property type="entry name" value="SAM-dependent_MTases_sf"/>
</dbReference>
<name>A0A084AJ37_STACB</name>
<dbReference type="Proteomes" id="UP000028045">
    <property type="component" value="Unassembled WGS sequence"/>
</dbReference>
<evidence type="ECO:0000313" key="3">
    <source>
        <dbReference type="Proteomes" id="UP000028045"/>
    </source>
</evidence>
<dbReference type="InterPro" id="IPR023213">
    <property type="entry name" value="CAT-like_dom_sf"/>
</dbReference>
<sequence length="931" mass="103342">MGSSLSSIGGNPQRRIPRTVETDEVVPVHPFDNLQALRDLTLIWTYRFEDVLDADLLGASLAQLFQMKGWRRLGGRLRRRNKSDGKFEIHVPREFTAARPSLHFTKEAFNFPIAEHPEASSLPECNGVPQTFPSARSYASLALGPGAPKRFEDYFSTDIPLFALHVVTFTDGTLVSINFNHTTSDLGGLEAVLKGWQCILAGQPEKVPEFPGYRKDPMEPLYSPTGPIAAPIMTTRMSGLKLAAWALRTVVEQWWAPLDSRMLCIPRSVADALVAETKREVSTGELINGEKPFVSEGDVMVALFNRMMARGQPVKRTIVNFMIVDARGRAKSVFSKDKAYVQNSFCAAFFLAPPKVIVGKPLGHVALQSRISIATQATEANIQALMTDAHTEAARNGHVAVLGNTSTTLMVTSNWSKARFRETMDLSAAVVKPAKTEGRKAKLGHPVYYHSQSLEPAIFATTMGYILGRDLDGNMWLSGDFPTEAWEDVVEYLNTYRIESLTTCFNYNRITVPAVTGRALWAIVTSRLLVAGLKEAGTRQQSEDLASVELPIDSGLAASGVPVEYHQVTVTVEHQKPLSKDPWTERHQKEKDRLLERLKRSNGSWSSNHVRHRLLDALHGFASFVKIDHLLASNQALCDSVVDEALGFYKIRRTELDKHIKDMEAKNSKAEKTSVSQALKHVVRDWTEAGLHERNTTFACIIHTLEKLLASDGGSEDAFNILLPGAGLGRLGYDVAAAFPSSQVTVNEWSMYMNVMSRFIEKHAQKQSSSLHPFVDSWSHHLSAANMQRQLFFPDTTVDTSAVVLVEGDFVTVFDGQAGTYDIIITYFFIDTARNLLSYFDTIKMLLKPGGHWINLGPLLYGSAPFVQLALDDIVTVVEAMGFAFLDTSEGCGGLTWPDRKLRTMEAVYSFDDQALTRSAYKAQFWVAQKV</sequence>
<reference evidence="2 3" key="1">
    <citation type="journal article" date="2014" name="BMC Genomics">
        <title>Comparative genome sequencing reveals chemotype-specific gene clusters in the toxigenic black mold Stachybotrys.</title>
        <authorList>
            <person name="Semeiks J."/>
            <person name="Borek D."/>
            <person name="Otwinowski Z."/>
            <person name="Grishin N.V."/>
        </authorList>
    </citation>
    <scope>NUCLEOTIDE SEQUENCE [LARGE SCALE GENOMIC DNA]</scope>
    <source>
        <strain evidence="3">CBS 109288 / IBT 7711</strain>
    </source>
</reference>
<dbReference type="PANTHER" id="PTHR12303:SF13">
    <property type="match status" value="1"/>
</dbReference>
<gene>
    <name evidence="2" type="ORF">S7711_01830</name>
</gene>
<dbReference type="EMBL" id="KL648706">
    <property type="protein sequence ID" value="KEY65316.1"/>
    <property type="molecule type" value="Genomic_DNA"/>
</dbReference>
<protein>
    <submittedName>
        <fullName evidence="2">Uncharacterized protein</fullName>
    </submittedName>
</protein>
<dbReference type="Gene3D" id="3.40.50.150">
    <property type="entry name" value="Vaccinia Virus protein VP39"/>
    <property type="match status" value="1"/>
</dbReference>
<dbReference type="HOGENOM" id="CLU_322146_0_0_1"/>
<dbReference type="OrthoDB" id="21502at2759"/>
<dbReference type="Pfam" id="PF07942">
    <property type="entry name" value="CARME"/>
    <property type="match status" value="1"/>
</dbReference>
<proteinExistence type="predicted"/>
<evidence type="ECO:0000256" key="1">
    <source>
        <dbReference type="SAM" id="MobiDB-lite"/>
    </source>
</evidence>
<keyword evidence="3" id="KW-1185">Reference proteome</keyword>
<evidence type="ECO:0000313" key="2">
    <source>
        <dbReference type="EMBL" id="KEY65316.1"/>
    </source>
</evidence>
<dbReference type="SMART" id="SM01296">
    <property type="entry name" value="N2227"/>
    <property type="match status" value="1"/>
</dbReference>
<dbReference type="SUPFAM" id="SSF53335">
    <property type="entry name" value="S-adenosyl-L-methionine-dependent methyltransferases"/>
    <property type="match status" value="1"/>
</dbReference>
<dbReference type="AlphaFoldDB" id="A0A084AJ37"/>
<dbReference type="PANTHER" id="PTHR12303">
    <property type="entry name" value="CARNOSINE N-METHYLTRANSFERASE"/>
    <property type="match status" value="1"/>
</dbReference>
<feature type="region of interest" description="Disordered" evidence="1">
    <location>
        <begin position="1"/>
        <end position="20"/>
    </location>
</feature>
<accession>A0A084AJ37</accession>
<organism evidence="2 3">
    <name type="scientific">Stachybotrys chartarum (strain CBS 109288 / IBT 7711)</name>
    <name type="common">Toxic black mold</name>
    <name type="synonym">Stilbospora chartarum</name>
    <dbReference type="NCBI Taxonomy" id="1280523"/>
    <lineage>
        <taxon>Eukaryota</taxon>
        <taxon>Fungi</taxon>
        <taxon>Dikarya</taxon>
        <taxon>Ascomycota</taxon>
        <taxon>Pezizomycotina</taxon>
        <taxon>Sordariomycetes</taxon>
        <taxon>Hypocreomycetidae</taxon>
        <taxon>Hypocreales</taxon>
        <taxon>Stachybotryaceae</taxon>
        <taxon>Stachybotrys</taxon>
    </lineage>
</organism>